<sequence length="282" mass="32241">MQGTINLGTMRPELAGRMHDYYTGVTTAGNTNESIVDTTSLTDGDDYFAQSWLRITGGLGAGTANTGLVKRIRSQKQISQMCKVWGTFTACCSASTSYEIYRRIHPDKYTDAMNEASRMCYPALYRYIEDESLTVLSNTWTYTVPSLIRHVTQVFYETNTSQPTYPYTEIEGCEVEENGKLRLGALPPIGRKLRVKGMSPLTDNLDSDAEFIQIDREQLEPFYWACEQYLWDYLLKTAPAADTERYSRLRGWAFLQYKDSLNKKAMQPPLQKVQCSHLESWR</sequence>
<evidence type="ECO:0000313" key="1">
    <source>
        <dbReference type="EMBL" id="QJA46598.1"/>
    </source>
</evidence>
<accession>A0A6H1ZGE2</accession>
<proteinExistence type="predicted"/>
<organism evidence="1">
    <name type="scientific">viral metagenome</name>
    <dbReference type="NCBI Taxonomy" id="1070528"/>
    <lineage>
        <taxon>unclassified sequences</taxon>
        <taxon>metagenomes</taxon>
        <taxon>organismal metagenomes</taxon>
    </lineage>
</organism>
<name>A0A6H1ZGE2_9ZZZZ</name>
<reference evidence="1" key="1">
    <citation type="submission" date="2020-03" db="EMBL/GenBank/DDBJ databases">
        <title>The deep terrestrial virosphere.</title>
        <authorList>
            <person name="Holmfeldt K."/>
            <person name="Nilsson E."/>
            <person name="Simone D."/>
            <person name="Lopez-Fernandez M."/>
            <person name="Wu X."/>
            <person name="de Brujin I."/>
            <person name="Lundin D."/>
            <person name="Andersson A."/>
            <person name="Bertilsson S."/>
            <person name="Dopson M."/>
        </authorList>
    </citation>
    <scope>NUCLEOTIDE SEQUENCE</scope>
    <source>
        <strain evidence="1">TM448A00456</strain>
        <strain evidence="2">TM448B00301</strain>
    </source>
</reference>
<dbReference type="EMBL" id="MT144606">
    <property type="protein sequence ID" value="QJH94802.1"/>
    <property type="molecule type" value="Genomic_DNA"/>
</dbReference>
<protein>
    <submittedName>
        <fullName evidence="1">Uncharacterized protein</fullName>
    </submittedName>
</protein>
<gene>
    <name evidence="1" type="ORF">TM448A00456_0038</name>
    <name evidence="2" type="ORF">TM448B00301_0044</name>
</gene>
<dbReference type="AlphaFoldDB" id="A0A6H1ZGE2"/>
<dbReference type="EMBL" id="MT144015">
    <property type="protein sequence ID" value="QJA46598.1"/>
    <property type="molecule type" value="Genomic_DNA"/>
</dbReference>
<evidence type="ECO:0000313" key="2">
    <source>
        <dbReference type="EMBL" id="QJH94802.1"/>
    </source>
</evidence>